<evidence type="ECO:0000256" key="1">
    <source>
        <dbReference type="ARBA" id="ARBA00022722"/>
    </source>
</evidence>
<keyword evidence="8" id="KW-1185">Reference proteome</keyword>
<feature type="domain" description="CRISPR-associated protein Cas6 C-terminal" evidence="5">
    <location>
        <begin position="132"/>
        <end position="256"/>
    </location>
</feature>
<dbReference type="NCBIfam" id="TIGR01877">
    <property type="entry name" value="cas_cas6"/>
    <property type="match status" value="1"/>
</dbReference>
<dbReference type="Pfam" id="PF17952">
    <property type="entry name" value="Cas6_N"/>
    <property type="match status" value="1"/>
</dbReference>
<proteinExistence type="predicted"/>
<keyword evidence="3" id="KW-0378">Hydrolase</keyword>
<name>A0AAQ4CR29_9CREN</name>
<gene>
    <name evidence="7" type="ORF">SACC_12770</name>
</gene>
<dbReference type="Proteomes" id="UP001319921">
    <property type="component" value="Chromosome"/>
</dbReference>
<evidence type="ECO:0000259" key="5">
    <source>
        <dbReference type="Pfam" id="PF10040"/>
    </source>
</evidence>
<dbReference type="EMBL" id="AP025226">
    <property type="protein sequence ID" value="BDB98260.1"/>
    <property type="molecule type" value="Genomic_DNA"/>
</dbReference>
<evidence type="ECO:0000313" key="8">
    <source>
        <dbReference type="Proteomes" id="UP001319921"/>
    </source>
</evidence>
<dbReference type="Gene3D" id="2.40.30.310">
    <property type="match status" value="1"/>
</dbReference>
<dbReference type="InterPro" id="IPR019267">
    <property type="entry name" value="CRISPR-assoc_Cas6_C"/>
</dbReference>
<keyword evidence="1" id="KW-0540">Nuclease</keyword>
<dbReference type="Pfam" id="PF10040">
    <property type="entry name" value="CRISPR_Cas6"/>
    <property type="match status" value="1"/>
</dbReference>
<dbReference type="GeneID" id="68866016"/>
<sequence>MIFTITFQVKSDHDVLLPPFTSKLSRSILAKISPTYAKIMESEEPFKPVRVTVIKDIDGNPVFAIGNKKAIMKGGEIYKFSFSFLYSDIFDEILRNGGEVKMELWNVNFSAQIEDVKVVEEIEYYDSRFYYIKFITPTLLQPPRPPFKKKRNRFVLFPYSPLLLLSIARHWNKYMDHKIVGISGSKALYYFREVSYRLKPITTYYDGKPVRGFQGWIIFEITAKRNTKIRDNIQKLLNYANFFGVGKSRAIGFGETLAKPISGNN</sequence>
<evidence type="ECO:0000313" key="7">
    <source>
        <dbReference type="EMBL" id="BDB98260.1"/>
    </source>
</evidence>
<dbReference type="Gene3D" id="3.30.70.1900">
    <property type="match status" value="1"/>
</dbReference>
<dbReference type="GO" id="GO:0051607">
    <property type="term" value="P:defense response to virus"/>
    <property type="evidence" value="ECO:0007669"/>
    <property type="project" value="UniProtKB-KW"/>
</dbReference>
<organism evidence="7 8">
    <name type="scientific">Saccharolobus caldissimus</name>
    <dbReference type="NCBI Taxonomy" id="1702097"/>
    <lineage>
        <taxon>Archaea</taxon>
        <taxon>Thermoproteota</taxon>
        <taxon>Thermoprotei</taxon>
        <taxon>Sulfolobales</taxon>
        <taxon>Sulfolobaceae</taxon>
        <taxon>Saccharolobus</taxon>
    </lineage>
</organism>
<evidence type="ECO:0000259" key="6">
    <source>
        <dbReference type="Pfam" id="PF17952"/>
    </source>
</evidence>
<protein>
    <submittedName>
        <fullName evidence="7">CRISPR-associated endoribonuclease Cas6</fullName>
    </submittedName>
</protein>
<dbReference type="RefSeq" id="WP_229572173.1">
    <property type="nucleotide sequence ID" value="NZ_AP025226.1"/>
</dbReference>
<dbReference type="GO" id="GO:0016788">
    <property type="term" value="F:hydrolase activity, acting on ester bonds"/>
    <property type="evidence" value="ECO:0007669"/>
    <property type="project" value="InterPro"/>
</dbReference>
<dbReference type="InterPro" id="IPR010156">
    <property type="entry name" value="CRISPR-assoc_prot_Cas6"/>
</dbReference>
<dbReference type="AlphaFoldDB" id="A0AAQ4CR29"/>
<keyword evidence="4" id="KW-0051">Antiviral defense</keyword>
<dbReference type="KEGG" id="scas:SACC_12770"/>
<dbReference type="InterPro" id="IPR041165">
    <property type="entry name" value="Cas6_N_arch"/>
</dbReference>
<dbReference type="GO" id="GO:0004519">
    <property type="term" value="F:endonuclease activity"/>
    <property type="evidence" value="ECO:0007669"/>
    <property type="project" value="UniProtKB-KW"/>
</dbReference>
<evidence type="ECO:0000256" key="2">
    <source>
        <dbReference type="ARBA" id="ARBA00022759"/>
    </source>
</evidence>
<reference evidence="7 8" key="1">
    <citation type="journal article" date="2022" name="Microbiol. Resour. Announc.">
        <title>Complete Genome Sequence of the Hyperthermophilic and Acidophilic Archaeon Saccharolobus caldissimus Strain HS-3T.</title>
        <authorList>
            <person name="Sakai H.D."/>
            <person name="Kurosawa N."/>
        </authorList>
    </citation>
    <scope>NUCLEOTIDE SEQUENCE [LARGE SCALE GENOMIC DNA]</scope>
    <source>
        <strain evidence="7 8">JCM32116</strain>
    </source>
</reference>
<feature type="domain" description="Cas6 N-terminal" evidence="6">
    <location>
        <begin position="3"/>
        <end position="119"/>
    </location>
</feature>
<evidence type="ECO:0000256" key="4">
    <source>
        <dbReference type="ARBA" id="ARBA00023118"/>
    </source>
</evidence>
<evidence type="ECO:0000256" key="3">
    <source>
        <dbReference type="ARBA" id="ARBA00022801"/>
    </source>
</evidence>
<accession>A0AAQ4CR29</accession>
<keyword evidence="2" id="KW-0255">Endonuclease</keyword>